<reference evidence="1" key="1">
    <citation type="submission" date="2020-06" db="EMBL/GenBank/DDBJ databases">
        <authorList>
            <person name="Li T."/>
            <person name="Hu X."/>
            <person name="Zhang T."/>
            <person name="Song X."/>
            <person name="Zhang H."/>
            <person name="Dai N."/>
            <person name="Sheng W."/>
            <person name="Hou X."/>
            <person name="Wei L."/>
        </authorList>
    </citation>
    <scope>NUCLEOTIDE SEQUENCE</scope>
    <source>
        <strain evidence="1">KEN1</strain>
        <tissue evidence="1">Leaf</tissue>
    </source>
</reference>
<organism evidence="1">
    <name type="scientific">Sesamum latifolium</name>
    <dbReference type="NCBI Taxonomy" id="2727402"/>
    <lineage>
        <taxon>Eukaryota</taxon>
        <taxon>Viridiplantae</taxon>
        <taxon>Streptophyta</taxon>
        <taxon>Embryophyta</taxon>
        <taxon>Tracheophyta</taxon>
        <taxon>Spermatophyta</taxon>
        <taxon>Magnoliopsida</taxon>
        <taxon>eudicotyledons</taxon>
        <taxon>Gunneridae</taxon>
        <taxon>Pentapetalae</taxon>
        <taxon>asterids</taxon>
        <taxon>lamiids</taxon>
        <taxon>Lamiales</taxon>
        <taxon>Pedaliaceae</taxon>
        <taxon>Sesamum</taxon>
    </lineage>
</organism>
<dbReference type="AlphaFoldDB" id="A0AAW2WEQ8"/>
<evidence type="ECO:0000313" key="1">
    <source>
        <dbReference type="EMBL" id="KAL0439859.1"/>
    </source>
</evidence>
<accession>A0AAW2WEQ8</accession>
<name>A0AAW2WEQ8_9LAMI</name>
<proteinExistence type="predicted"/>
<protein>
    <submittedName>
        <fullName evidence="1">Uncharacterized protein</fullName>
    </submittedName>
</protein>
<sequence length="61" mass="6384">MGKRTVCFARRAVNHIPTSSSNAPMLDTASMGSEDSFGFIGPIGNGTMIFYGPQLGGEGDM</sequence>
<dbReference type="EMBL" id="JACGWN010000008">
    <property type="protein sequence ID" value="KAL0439859.1"/>
    <property type="molecule type" value="Genomic_DNA"/>
</dbReference>
<reference evidence="1" key="2">
    <citation type="journal article" date="2024" name="Plant">
        <title>Genomic evolution and insights into agronomic trait innovations of Sesamum species.</title>
        <authorList>
            <person name="Miao H."/>
            <person name="Wang L."/>
            <person name="Qu L."/>
            <person name="Liu H."/>
            <person name="Sun Y."/>
            <person name="Le M."/>
            <person name="Wang Q."/>
            <person name="Wei S."/>
            <person name="Zheng Y."/>
            <person name="Lin W."/>
            <person name="Duan Y."/>
            <person name="Cao H."/>
            <person name="Xiong S."/>
            <person name="Wang X."/>
            <person name="Wei L."/>
            <person name="Li C."/>
            <person name="Ma Q."/>
            <person name="Ju M."/>
            <person name="Zhao R."/>
            <person name="Li G."/>
            <person name="Mu C."/>
            <person name="Tian Q."/>
            <person name="Mei H."/>
            <person name="Zhang T."/>
            <person name="Gao T."/>
            <person name="Zhang H."/>
        </authorList>
    </citation>
    <scope>NUCLEOTIDE SEQUENCE</scope>
    <source>
        <strain evidence="1">KEN1</strain>
    </source>
</reference>
<gene>
    <name evidence="1" type="ORF">Slati_2468900</name>
</gene>
<comment type="caution">
    <text evidence="1">The sequence shown here is derived from an EMBL/GenBank/DDBJ whole genome shotgun (WGS) entry which is preliminary data.</text>
</comment>